<feature type="non-terminal residue" evidence="2">
    <location>
        <position position="146"/>
    </location>
</feature>
<feature type="region of interest" description="Disordered" evidence="1">
    <location>
        <begin position="119"/>
        <end position="146"/>
    </location>
</feature>
<evidence type="ECO:0000313" key="2">
    <source>
        <dbReference type="EMBL" id="MBA0670820.1"/>
    </source>
</evidence>
<name>A0A7J8W7K7_9ROSI</name>
<reference evidence="2 3" key="1">
    <citation type="journal article" date="2019" name="Genome Biol. Evol.">
        <title>Insights into the evolution of the New World diploid cottons (Gossypium, subgenus Houzingenia) based on genome sequencing.</title>
        <authorList>
            <person name="Grover C.E."/>
            <person name="Arick M.A. 2nd"/>
            <person name="Thrash A."/>
            <person name="Conover J.L."/>
            <person name="Sanders W.S."/>
            <person name="Peterson D.G."/>
            <person name="Frelichowski J.E."/>
            <person name="Scheffler J.A."/>
            <person name="Scheffler B.E."/>
            <person name="Wendel J.F."/>
        </authorList>
    </citation>
    <scope>NUCLEOTIDE SEQUENCE [LARGE SCALE GENOMIC DNA]</scope>
    <source>
        <strain evidence="2">57</strain>
        <tissue evidence="2">Leaf</tissue>
    </source>
</reference>
<accession>A0A7J8W7K7</accession>
<feature type="compositionally biased region" description="Acidic residues" evidence="1">
    <location>
        <begin position="126"/>
        <end position="135"/>
    </location>
</feature>
<dbReference type="EMBL" id="JABFAB010238267">
    <property type="protein sequence ID" value="MBA0670820.1"/>
    <property type="molecule type" value="Genomic_DNA"/>
</dbReference>
<evidence type="ECO:0000256" key="1">
    <source>
        <dbReference type="SAM" id="MobiDB-lite"/>
    </source>
</evidence>
<dbReference type="AlphaFoldDB" id="A0A7J8W7K7"/>
<proteinExistence type="predicted"/>
<keyword evidence="3" id="KW-1185">Reference proteome</keyword>
<protein>
    <submittedName>
        <fullName evidence="2">Uncharacterized protein</fullName>
    </submittedName>
</protein>
<organism evidence="2 3">
    <name type="scientific">Gossypium klotzschianum</name>
    <dbReference type="NCBI Taxonomy" id="34286"/>
    <lineage>
        <taxon>Eukaryota</taxon>
        <taxon>Viridiplantae</taxon>
        <taxon>Streptophyta</taxon>
        <taxon>Embryophyta</taxon>
        <taxon>Tracheophyta</taxon>
        <taxon>Spermatophyta</taxon>
        <taxon>Magnoliopsida</taxon>
        <taxon>eudicotyledons</taxon>
        <taxon>Gunneridae</taxon>
        <taxon>Pentapetalae</taxon>
        <taxon>rosids</taxon>
        <taxon>malvids</taxon>
        <taxon>Malvales</taxon>
        <taxon>Malvaceae</taxon>
        <taxon>Malvoideae</taxon>
        <taxon>Gossypium</taxon>
    </lineage>
</organism>
<evidence type="ECO:0000313" key="3">
    <source>
        <dbReference type="Proteomes" id="UP000593573"/>
    </source>
</evidence>
<sequence length="146" mass="16831">MSIVENSSGDESDDKREKKESLQCMKCFNRLFVVASSSVQLYYKKYILKQPCVDSKQSGETWIQEILDGKYYLVNSGYPKMKGYLGPYRGQGYHLPDFRRDFMEYENINRVYENIIDSENAHGGESDDDDDDDESNNSSGSEIELT</sequence>
<gene>
    <name evidence="2" type="ORF">Goklo_024111</name>
</gene>
<dbReference type="OrthoDB" id="974998at2759"/>
<feature type="compositionally biased region" description="Low complexity" evidence="1">
    <location>
        <begin position="136"/>
        <end position="146"/>
    </location>
</feature>
<dbReference type="Proteomes" id="UP000593573">
    <property type="component" value="Unassembled WGS sequence"/>
</dbReference>
<comment type="caution">
    <text evidence="2">The sequence shown here is derived from an EMBL/GenBank/DDBJ whole genome shotgun (WGS) entry which is preliminary data.</text>
</comment>